<keyword evidence="5" id="KW-1185">Reference proteome</keyword>
<dbReference type="Gene3D" id="3.90.79.10">
    <property type="entry name" value="Nucleoside Triphosphate Pyrophosphohydrolase"/>
    <property type="match status" value="1"/>
</dbReference>
<dbReference type="GO" id="GO:0016787">
    <property type="term" value="F:hydrolase activity"/>
    <property type="evidence" value="ECO:0007669"/>
    <property type="project" value="UniProtKB-KW"/>
</dbReference>
<comment type="cofactor">
    <cofactor evidence="1">
        <name>Mg(2+)</name>
        <dbReference type="ChEBI" id="CHEBI:18420"/>
    </cofactor>
</comment>
<dbReference type="SUPFAM" id="SSF55811">
    <property type="entry name" value="Nudix"/>
    <property type="match status" value="1"/>
</dbReference>
<organism evidence="4 5">
    <name type="scientific">Alkaliphilus pronyensis</name>
    <dbReference type="NCBI Taxonomy" id="1482732"/>
    <lineage>
        <taxon>Bacteria</taxon>
        <taxon>Bacillati</taxon>
        <taxon>Bacillota</taxon>
        <taxon>Clostridia</taxon>
        <taxon>Peptostreptococcales</taxon>
        <taxon>Natronincolaceae</taxon>
        <taxon>Alkaliphilus</taxon>
    </lineage>
</organism>
<dbReference type="Pfam" id="PF00293">
    <property type="entry name" value="NUDIX"/>
    <property type="match status" value="1"/>
</dbReference>
<gene>
    <name evidence="4" type="ORF">F8154_13490</name>
</gene>
<sequence>MIQKDWYFSNQDSICSFRSAGVLIRNNKILLQRDKGGAEYALPGGHVKIGETAAESLVREYKEETGAIITCEKLVWIEECFWHWNKKSANTISFYYLISLVNNSEIPDNGEFISQKDNCDVLLGWMPLESIQSLTIYPSFIKEKIFNISDNVEHFITVE</sequence>
<feature type="domain" description="Nudix hydrolase" evidence="3">
    <location>
        <begin position="7"/>
        <end position="148"/>
    </location>
</feature>
<dbReference type="AlphaFoldDB" id="A0A6I0EW27"/>
<dbReference type="CDD" id="cd04688">
    <property type="entry name" value="NUDIX_Hydrolase"/>
    <property type="match status" value="1"/>
</dbReference>
<evidence type="ECO:0000313" key="4">
    <source>
        <dbReference type="EMBL" id="KAB3530928.1"/>
    </source>
</evidence>
<dbReference type="RefSeq" id="WP_151862145.1">
    <property type="nucleotide sequence ID" value="NZ_WBZC01000062.1"/>
</dbReference>
<dbReference type="EMBL" id="WBZC01000062">
    <property type="protein sequence ID" value="KAB3530928.1"/>
    <property type="molecule type" value="Genomic_DNA"/>
</dbReference>
<evidence type="ECO:0000313" key="5">
    <source>
        <dbReference type="Proteomes" id="UP000432715"/>
    </source>
</evidence>
<evidence type="ECO:0000256" key="1">
    <source>
        <dbReference type="ARBA" id="ARBA00001946"/>
    </source>
</evidence>
<keyword evidence="2" id="KW-0378">Hydrolase</keyword>
<dbReference type="PANTHER" id="PTHR43046">
    <property type="entry name" value="GDP-MANNOSE MANNOSYL HYDROLASE"/>
    <property type="match status" value="1"/>
</dbReference>
<dbReference type="Proteomes" id="UP000432715">
    <property type="component" value="Unassembled WGS sequence"/>
</dbReference>
<evidence type="ECO:0000259" key="3">
    <source>
        <dbReference type="PROSITE" id="PS51462"/>
    </source>
</evidence>
<dbReference type="PANTHER" id="PTHR43046:SF14">
    <property type="entry name" value="MUTT_NUDIX FAMILY PROTEIN"/>
    <property type="match status" value="1"/>
</dbReference>
<dbReference type="OrthoDB" id="9804442at2"/>
<evidence type="ECO:0000256" key="2">
    <source>
        <dbReference type="ARBA" id="ARBA00022801"/>
    </source>
</evidence>
<reference evidence="4 5" key="1">
    <citation type="submission" date="2019-10" db="EMBL/GenBank/DDBJ databases">
        <title>Alkaliphilus serpentinus sp. nov. and Alkaliphilus pronyensis sp. nov., two novel anaerobic alkaliphilic species isolated from the serpentinized-hosted hydrothermal field of the Prony Bay (New Caledonia).</title>
        <authorList>
            <person name="Postec A."/>
        </authorList>
    </citation>
    <scope>NUCLEOTIDE SEQUENCE [LARGE SCALE GENOMIC DNA]</scope>
    <source>
        <strain evidence="4 5">LacV</strain>
    </source>
</reference>
<dbReference type="PROSITE" id="PS51462">
    <property type="entry name" value="NUDIX"/>
    <property type="match status" value="1"/>
</dbReference>
<accession>A0A6I0EW27</accession>
<proteinExistence type="predicted"/>
<comment type="caution">
    <text evidence="4">The sequence shown here is derived from an EMBL/GenBank/DDBJ whole genome shotgun (WGS) entry which is preliminary data.</text>
</comment>
<protein>
    <submittedName>
        <fullName evidence="4">NUDIX domain-containing protein</fullName>
    </submittedName>
</protein>
<dbReference type="InterPro" id="IPR015797">
    <property type="entry name" value="NUDIX_hydrolase-like_dom_sf"/>
</dbReference>
<dbReference type="InterPro" id="IPR000086">
    <property type="entry name" value="NUDIX_hydrolase_dom"/>
</dbReference>
<name>A0A6I0EW27_9FIRM</name>